<dbReference type="InterPro" id="IPR001789">
    <property type="entry name" value="Sig_transdc_resp-reg_receiver"/>
</dbReference>
<feature type="compositionally biased region" description="Basic and acidic residues" evidence="3">
    <location>
        <begin position="818"/>
        <end position="830"/>
    </location>
</feature>
<sequence length="962" mass="106059">MNIDLDAIFANAPSPYILLDPDLRMVWANTAYLEVTGRTRDSIIGKLMTEEFPAQPESVSDEMLRGSFRRVIETGKPDHLPLIPYPIEDTNGHLVERYWSATHTPILNDEGRVEFILQNTVDVTDLYLDAQIKGPDDILRNAELMQRAEAVTSKNLELGKATEFFQSAFEQAPGFMAVLNGPQHVFQFVNQAYIELIGARDVVGLPVRKALPDIEGQGFYEMLDQVFQSGEPVSVKSMSAKLRPSPDVQPEEHFVDFIFYPLKESGGASTGIFVQGHDVTDQKNAEAALTATREKFRTMAQTMPVHVWTADKDGRLNWLNVRIYEFTGYREGDLYGTEWGRVVHPDDLRPAVERWNDAIQNVEGYETEFRIRKADGTYRWHLVRATPLRGDDGTLTGWVGTNTDIEDRKNSEAVIVKLNSTLEERVEKRTRELDAVNAELRQSQKLESIGSLAGGIAHDFNNLLQVVMGNLQIAMRSVPEDSPVQKRLDQAVISVKRGATLASQLLSFARKQPLAPVVTNMSRLIENTKEILHSAVGQGIELEAIFDEGLWNTNVDPNSMENALLNLAINSRDAMSGQGKLTIHAANVVLGESFVRLHPDVSVGEYIRLAVSDTGCGMSQETAARILEPFFTTKENGRGTGLGLSMAYGFAKQSGGHMTVETQVGEGTTISVYLPRSLETEMIKKPAGEHRLIGGTETILLVEDDDSVRDTALNLLSDLGYTVIQAPDAEEALAIVKEGHYIDLVFTDVVMPGAMNGHDLALQVANLRPEILVLFTSGFVQDTVFQNGRLLNGVQLISKPYTQVELANKLREVIGREGKPLAERSDRAEPEPSSNRAKSVEGNGGLRLLVCEDDALIRMDITDMLRDAGHHVLETSSADGALTLLKTEKIDMLITDVGLPDRTGLELAKEARELNSELPVLFATGGAHAHTGTDLGNCNVLNKPFSDTDLLASIKALIFNPK</sequence>
<dbReference type="InterPro" id="IPR005467">
    <property type="entry name" value="His_kinase_dom"/>
</dbReference>
<evidence type="ECO:0000256" key="3">
    <source>
        <dbReference type="SAM" id="MobiDB-lite"/>
    </source>
</evidence>
<dbReference type="Gene3D" id="3.30.565.10">
    <property type="entry name" value="Histidine kinase-like ATPase, C-terminal domain"/>
    <property type="match status" value="1"/>
</dbReference>
<dbReference type="CDD" id="cd00082">
    <property type="entry name" value="HisKA"/>
    <property type="match status" value="1"/>
</dbReference>
<dbReference type="InterPro" id="IPR013655">
    <property type="entry name" value="PAS_fold_3"/>
</dbReference>
<dbReference type="InterPro" id="IPR003594">
    <property type="entry name" value="HATPase_dom"/>
</dbReference>
<name>A0A0F9Q3J1_9ZZZZ</name>
<gene>
    <name evidence="8" type="ORF">LCGC14_0752550</name>
</gene>
<feature type="domain" description="Response regulatory" evidence="5">
    <location>
        <begin position="698"/>
        <end position="814"/>
    </location>
</feature>
<dbReference type="FunFam" id="3.30.450.20:FF:000099">
    <property type="entry name" value="Sensory box sensor histidine kinase"/>
    <property type="match status" value="1"/>
</dbReference>
<evidence type="ECO:0000259" key="6">
    <source>
        <dbReference type="PROSITE" id="PS50112"/>
    </source>
</evidence>
<dbReference type="InterPro" id="IPR013656">
    <property type="entry name" value="PAS_4"/>
</dbReference>
<evidence type="ECO:0000259" key="7">
    <source>
        <dbReference type="PROSITE" id="PS50113"/>
    </source>
</evidence>
<dbReference type="SMART" id="SM00086">
    <property type="entry name" value="PAC"/>
    <property type="match status" value="1"/>
</dbReference>
<feature type="domain" description="PAS" evidence="6">
    <location>
        <begin position="1"/>
        <end position="46"/>
    </location>
</feature>
<dbReference type="Pfam" id="PF02518">
    <property type="entry name" value="HATPase_c"/>
    <property type="match status" value="1"/>
</dbReference>
<dbReference type="SUPFAM" id="SSF47384">
    <property type="entry name" value="Homodimeric domain of signal transducing histidine kinase"/>
    <property type="match status" value="1"/>
</dbReference>
<dbReference type="InterPro" id="IPR036097">
    <property type="entry name" value="HisK_dim/P_sf"/>
</dbReference>
<feature type="domain" description="Response regulatory" evidence="5">
    <location>
        <begin position="847"/>
        <end position="958"/>
    </location>
</feature>
<accession>A0A0F9Q3J1</accession>
<evidence type="ECO:0000256" key="1">
    <source>
        <dbReference type="ARBA" id="ARBA00022553"/>
    </source>
</evidence>
<dbReference type="Gene3D" id="3.40.50.2300">
    <property type="match status" value="2"/>
</dbReference>
<dbReference type="Pfam" id="PF08447">
    <property type="entry name" value="PAS_3"/>
    <property type="match status" value="1"/>
</dbReference>
<dbReference type="Pfam" id="PF00072">
    <property type="entry name" value="Response_reg"/>
    <property type="match status" value="2"/>
</dbReference>
<dbReference type="PROSITE" id="PS50109">
    <property type="entry name" value="HIS_KIN"/>
    <property type="match status" value="1"/>
</dbReference>
<dbReference type="PROSITE" id="PS50110">
    <property type="entry name" value="RESPONSE_REGULATORY"/>
    <property type="match status" value="2"/>
</dbReference>
<dbReference type="SMART" id="SM00091">
    <property type="entry name" value="PAS"/>
    <property type="match status" value="3"/>
</dbReference>
<evidence type="ECO:0000313" key="8">
    <source>
        <dbReference type="EMBL" id="KKN38520.1"/>
    </source>
</evidence>
<dbReference type="SMART" id="SM00387">
    <property type="entry name" value="HATPase_c"/>
    <property type="match status" value="1"/>
</dbReference>
<dbReference type="Gene3D" id="1.10.287.130">
    <property type="match status" value="1"/>
</dbReference>
<dbReference type="Gene3D" id="3.30.450.20">
    <property type="entry name" value="PAS domain"/>
    <property type="match status" value="3"/>
</dbReference>
<comment type="caution">
    <text evidence="8">The sequence shown here is derived from an EMBL/GenBank/DDBJ whole genome shotgun (WGS) entry which is preliminary data.</text>
</comment>
<keyword evidence="1" id="KW-0597">Phosphoprotein</keyword>
<dbReference type="GO" id="GO:0000155">
    <property type="term" value="F:phosphorelay sensor kinase activity"/>
    <property type="evidence" value="ECO:0007669"/>
    <property type="project" value="InterPro"/>
</dbReference>
<feature type="domain" description="PAC" evidence="7">
    <location>
        <begin position="365"/>
        <end position="417"/>
    </location>
</feature>
<evidence type="ECO:0008006" key="9">
    <source>
        <dbReference type="Google" id="ProtNLM"/>
    </source>
</evidence>
<feature type="coiled-coil region" evidence="2">
    <location>
        <begin position="419"/>
        <end position="446"/>
    </location>
</feature>
<feature type="domain" description="Histidine kinase" evidence="4">
    <location>
        <begin position="455"/>
        <end position="678"/>
    </location>
</feature>
<dbReference type="SUPFAM" id="SSF55874">
    <property type="entry name" value="ATPase domain of HSP90 chaperone/DNA topoisomerase II/histidine kinase"/>
    <property type="match status" value="1"/>
</dbReference>
<proteinExistence type="predicted"/>
<feature type="domain" description="PAS" evidence="6">
    <location>
        <begin position="292"/>
        <end position="362"/>
    </location>
</feature>
<dbReference type="PROSITE" id="PS50113">
    <property type="entry name" value="PAC"/>
    <property type="match status" value="1"/>
</dbReference>
<dbReference type="PANTHER" id="PTHR43065:SF49">
    <property type="entry name" value="HISTIDINE KINASE"/>
    <property type="match status" value="1"/>
</dbReference>
<dbReference type="InterPro" id="IPR036890">
    <property type="entry name" value="HATPase_C_sf"/>
</dbReference>
<dbReference type="AlphaFoldDB" id="A0A0F9Q3J1"/>
<dbReference type="SMART" id="SM00448">
    <property type="entry name" value="REC"/>
    <property type="match status" value="2"/>
</dbReference>
<reference evidence="8" key="1">
    <citation type="journal article" date="2015" name="Nature">
        <title>Complex archaea that bridge the gap between prokaryotes and eukaryotes.</title>
        <authorList>
            <person name="Spang A."/>
            <person name="Saw J.H."/>
            <person name="Jorgensen S.L."/>
            <person name="Zaremba-Niedzwiedzka K."/>
            <person name="Martijn J."/>
            <person name="Lind A.E."/>
            <person name="van Eijk R."/>
            <person name="Schleper C."/>
            <person name="Guy L."/>
            <person name="Ettema T.J."/>
        </authorList>
    </citation>
    <scope>NUCLEOTIDE SEQUENCE</scope>
</reference>
<evidence type="ECO:0000259" key="5">
    <source>
        <dbReference type="PROSITE" id="PS50110"/>
    </source>
</evidence>
<dbReference type="PANTHER" id="PTHR43065">
    <property type="entry name" value="SENSOR HISTIDINE KINASE"/>
    <property type="match status" value="1"/>
</dbReference>
<dbReference type="InterPro" id="IPR000014">
    <property type="entry name" value="PAS"/>
</dbReference>
<dbReference type="InterPro" id="IPR011006">
    <property type="entry name" value="CheY-like_superfamily"/>
</dbReference>
<feature type="region of interest" description="Disordered" evidence="3">
    <location>
        <begin position="818"/>
        <end position="840"/>
    </location>
</feature>
<evidence type="ECO:0000256" key="2">
    <source>
        <dbReference type="SAM" id="Coils"/>
    </source>
</evidence>
<dbReference type="InterPro" id="IPR001610">
    <property type="entry name" value="PAC"/>
</dbReference>
<dbReference type="CDD" id="cd00130">
    <property type="entry name" value="PAS"/>
    <property type="match status" value="2"/>
</dbReference>
<protein>
    <recommendedName>
        <fullName evidence="9">Histidine kinase</fullName>
    </recommendedName>
</protein>
<dbReference type="SMART" id="SM00388">
    <property type="entry name" value="HisKA"/>
    <property type="match status" value="1"/>
</dbReference>
<dbReference type="SUPFAM" id="SSF55785">
    <property type="entry name" value="PYP-like sensor domain (PAS domain)"/>
    <property type="match status" value="3"/>
</dbReference>
<dbReference type="Pfam" id="PF08448">
    <property type="entry name" value="PAS_4"/>
    <property type="match status" value="2"/>
</dbReference>
<dbReference type="PRINTS" id="PR00344">
    <property type="entry name" value="BCTRLSENSOR"/>
</dbReference>
<dbReference type="InterPro" id="IPR000700">
    <property type="entry name" value="PAS-assoc_C"/>
</dbReference>
<dbReference type="InterPro" id="IPR004358">
    <property type="entry name" value="Sig_transdc_His_kin-like_C"/>
</dbReference>
<dbReference type="InterPro" id="IPR035965">
    <property type="entry name" value="PAS-like_dom_sf"/>
</dbReference>
<dbReference type="SUPFAM" id="SSF52172">
    <property type="entry name" value="CheY-like"/>
    <property type="match status" value="2"/>
</dbReference>
<organism evidence="8">
    <name type="scientific">marine sediment metagenome</name>
    <dbReference type="NCBI Taxonomy" id="412755"/>
    <lineage>
        <taxon>unclassified sequences</taxon>
        <taxon>metagenomes</taxon>
        <taxon>ecological metagenomes</taxon>
    </lineage>
</organism>
<dbReference type="NCBIfam" id="TIGR00229">
    <property type="entry name" value="sensory_box"/>
    <property type="match status" value="1"/>
</dbReference>
<dbReference type="EMBL" id="LAZR01001822">
    <property type="protein sequence ID" value="KKN38520.1"/>
    <property type="molecule type" value="Genomic_DNA"/>
</dbReference>
<evidence type="ECO:0000259" key="4">
    <source>
        <dbReference type="PROSITE" id="PS50109"/>
    </source>
</evidence>
<keyword evidence="2" id="KW-0175">Coiled coil</keyword>
<dbReference type="PROSITE" id="PS50112">
    <property type="entry name" value="PAS"/>
    <property type="match status" value="2"/>
</dbReference>
<dbReference type="InterPro" id="IPR003661">
    <property type="entry name" value="HisK_dim/P_dom"/>
</dbReference>